<dbReference type="OrthoDB" id="9783380at2"/>
<comment type="caution">
    <text evidence="5">The sequence shown here is derived from an EMBL/GenBank/DDBJ whole genome shotgun (WGS) entry which is preliminary data.</text>
</comment>
<keyword evidence="1" id="KW-0328">Glycosyltransferase</keyword>
<dbReference type="EMBL" id="QGGG01000034">
    <property type="protein sequence ID" value="PWJ72523.1"/>
    <property type="molecule type" value="Genomic_DNA"/>
</dbReference>
<evidence type="ECO:0000259" key="3">
    <source>
        <dbReference type="Pfam" id="PF00534"/>
    </source>
</evidence>
<feature type="domain" description="Glycosyltransferase subfamily 4-like N-terminal" evidence="4">
    <location>
        <begin position="23"/>
        <end position="192"/>
    </location>
</feature>
<dbReference type="PANTHER" id="PTHR12526:SF629">
    <property type="entry name" value="TEICHURONIC ACID BIOSYNTHESIS GLYCOSYLTRANSFERASE TUAH-RELATED"/>
    <property type="match status" value="1"/>
</dbReference>
<dbReference type="Pfam" id="PF00534">
    <property type="entry name" value="Glycos_transf_1"/>
    <property type="match status" value="1"/>
</dbReference>
<evidence type="ECO:0000256" key="1">
    <source>
        <dbReference type="ARBA" id="ARBA00022676"/>
    </source>
</evidence>
<organism evidence="5 6">
    <name type="scientific">Pseudaminobacter salicylatoxidans</name>
    <dbReference type="NCBI Taxonomy" id="93369"/>
    <lineage>
        <taxon>Bacteria</taxon>
        <taxon>Pseudomonadati</taxon>
        <taxon>Pseudomonadota</taxon>
        <taxon>Alphaproteobacteria</taxon>
        <taxon>Hyphomicrobiales</taxon>
        <taxon>Phyllobacteriaceae</taxon>
        <taxon>Pseudaminobacter</taxon>
    </lineage>
</organism>
<dbReference type="Gene3D" id="3.40.50.2000">
    <property type="entry name" value="Glycogen Phosphorylase B"/>
    <property type="match status" value="2"/>
</dbReference>
<sequence>MNERPHIVSIVFNKIEGDSRVIKTAQAAVNMGCSATIIGVTSATHIERLEIEGVSAVRIPNYSKHLSKLRLWGAGNKDLRLLVGGFMGSAVNEIVSLRPSLIHSHDMSGIKIGAGARTALLAGGSSVPWIHDLHEYVAGLTGELAEAYMPICLAWEREYLHKADHLFTVSDALAEVTQHSYGLSVAPTVIYNTPNARAFSSTGENVREKIGIAPETPLVVFVGGATPLRGCDTIVEAIAKLPDVHLAFVSQGKYVDDLVKRAGELGMGGRFHIHPYVSSDQVTSFIRSADVGIHGLVHYPNAEVALPNKLFEYLHARLPVVVSDVASMKAFIEKHDVGTVFSASDVDSCVSAIRDALSRKDELKSRISNELLERFSWEQQERAIQRVYKSLLDAPRSLPSDIVRDMAIQAEKLDTILFETLLSRALSEVSTKMAIDQDVKGKKASKAAKVVSQAATRAPANKGRFSRIASVAAQDGLGPAVRIIASGVRRRVVPR</sequence>
<evidence type="ECO:0000313" key="5">
    <source>
        <dbReference type="EMBL" id="PWJ72523.1"/>
    </source>
</evidence>
<dbReference type="GO" id="GO:0016757">
    <property type="term" value="F:glycosyltransferase activity"/>
    <property type="evidence" value="ECO:0007669"/>
    <property type="project" value="UniProtKB-KW"/>
</dbReference>
<dbReference type="Pfam" id="PF13439">
    <property type="entry name" value="Glyco_transf_4"/>
    <property type="match status" value="1"/>
</dbReference>
<keyword evidence="2 5" id="KW-0808">Transferase</keyword>
<keyword evidence="6" id="KW-1185">Reference proteome</keyword>
<name>A0A316BHY5_PSESE</name>
<dbReference type="CDD" id="cd03801">
    <property type="entry name" value="GT4_PimA-like"/>
    <property type="match status" value="1"/>
</dbReference>
<evidence type="ECO:0000256" key="2">
    <source>
        <dbReference type="ARBA" id="ARBA00022679"/>
    </source>
</evidence>
<reference evidence="5 6" key="1">
    <citation type="submission" date="2018-05" db="EMBL/GenBank/DDBJ databases">
        <title>Genomic Encyclopedia of Type Strains, Phase IV (KMG-IV): sequencing the most valuable type-strain genomes for metagenomic binning, comparative biology and taxonomic classification.</title>
        <authorList>
            <person name="Goeker M."/>
        </authorList>
    </citation>
    <scope>NUCLEOTIDE SEQUENCE [LARGE SCALE GENOMIC DNA]</scope>
    <source>
        <strain evidence="5 6">DSM 6986</strain>
    </source>
</reference>
<dbReference type="SUPFAM" id="SSF53756">
    <property type="entry name" value="UDP-Glycosyltransferase/glycogen phosphorylase"/>
    <property type="match status" value="1"/>
</dbReference>
<dbReference type="AlphaFoldDB" id="A0A316BHY5"/>
<dbReference type="InterPro" id="IPR001296">
    <property type="entry name" value="Glyco_trans_1"/>
</dbReference>
<dbReference type="Proteomes" id="UP000245396">
    <property type="component" value="Unassembled WGS sequence"/>
</dbReference>
<protein>
    <submittedName>
        <fullName evidence="5">Glycosyltransferase involved in cell wall biosynthesis</fullName>
    </submittedName>
</protein>
<evidence type="ECO:0000259" key="4">
    <source>
        <dbReference type="Pfam" id="PF13439"/>
    </source>
</evidence>
<evidence type="ECO:0000313" key="6">
    <source>
        <dbReference type="Proteomes" id="UP000245396"/>
    </source>
</evidence>
<accession>A0A316BHY5</accession>
<dbReference type="PANTHER" id="PTHR12526">
    <property type="entry name" value="GLYCOSYLTRANSFERASE"/>
    <property type="match status" value="1"/>
</dbReference>
<dbReference type="RefSeq" id="WP_109614974.1">
    <property type="nucleotide sequence ID" value="NZ_QGGG01000034.1"/>
</dbReference>
<dbReference type="InterPro" id="IPR028098">
    <property type="entry name" value="Glyco_trans_4-like_N"/>
</dbReference>
<proteinExistence type="predicted"/>
<feature type="domain" description="Glycosyl transferase family 1" evidence="3">
    <location>
        <begin position="205"/>
        <end position="369"/>
    </location>
</feature>
<gene>
    <name evidence="5" type="ORF">C7441_1344</name>
</gene>